<dbReference type="AlphaFoldDB" id="A0A4D4LCA0"/>
<evidence type="ECO:0000313" key="1">
    <source>
        <dbReference type="EMBL" id="GDY56816.1"/>
    </source>
</evidence>
<dbReference type="Pfam" id="PF06675">
    <property type="entry name" value="DUF1177"/>
    <property type="match status" value="1"/>
</dbReference>
<reference evidence="1 2" key="1">
    <citation type="journal article" date="2020" name="Int. J. Syst. Evol. Microbiol.">
        <title>Reclassification of Streptomyces castelarensis and Streptomyces sporoclivatus as later heterotypic synonyms of Streptomyces antimycoticus.</title>
        <authorList>
            <person name="Komaki H."/>
            <person name="Tamura T."/>
        </authorList>
    </citation>
    <scope>NUCLEOTIDE SEQUENCE [LARGE SCALE GENOMIC DNA]</scope>
    <source>
        <strain evidence="1 2">NBRC 13459</strain>
    </source>
</reference>
<dbReference type="EMBL" id="BJHW01000001">
    <property type="protein sequence ID" value="GDY56816.1"/>
    <property type="molecule type" value="Genomic_DNA"/>
</dbReference>
<comment type="caution">
    <text evidence="1">The sequence shown here is derived from an EMBL/GenBank/DDBJ whole genome shotgun (WGS) entry which is preliminary data.</text>
</comment>
<sequence>MAVPAPRAASPLVPGRATAVADRIFPTGRVTPDHRITRCERPAVLKHVLDIIELLDRPQTSGALLADHLRAVQAAAGADPQTAPAIEVRTVEGDKGSTDFVSVTVPGRRGKLSGGAAPTLGILGRLGGVGARPERIGLVSDADGAVAALSAAAKLLDMHARGDVLDGDVTLSTHVSGWAPTQPHDPVPFMDSPVDTLVCNREEISPAMDAVVSIDTTKGNRLLNHRGVALSPTVCQGWILRVSEDLVSVLESVTGESAHILPITTQDITPYGNGVHHLNSILQPAVATTAPVVGLAITAGTAVAGCATGASHETDIAVAARFAVETAKEFGRGVARFLDAEEFARLVELYGPMTHLQALTPAG</sequence>
<name>A0A4D4LCA0_STRVO</name>
<dbReference type="InterPro" id="IPR009561">
    <property type="entry name" value="DUF1177"/>
</dbReference>
<gene>
    <name evidence="1" type="ORF">SVIO_074390</name>
</gene>
<accession>A0A4D4LCA0</accession>
<proteinExistence type="predicted"/>
<organism evidence="1 2">
    <name type="scientific">Streptomyces violaceusniger</name>
    <dbReference type="NCBI Taxonomy" id="68280"/>
    <lineage>
        <taxon>Bacteria</taxon>
        <taxon>Bacillati</taxon>
        <taxon>Actinomycetota</taxon>
        <taxon>Actinomycetes</taxon>
        <taxon>Kitasatosporales</taxon>
        <taxon>Streptomycetaceae</taxon>
        <taxon>Streptomyces</taxon>
        <taxon>Streptomyces violaceusniger group</taxon>
    </lineage>
</organism>
<evidence type="ECO:0000313" key="2">
    <source>
        <dbReference type="Proteomes" id="UP000301309"/>
    </source>
</evidence>
<evidence type="ECO:0008006" key="3">
    <source>
        <dbReference type="Google" id="ProtNLM"/>
    </source>
</evidence>
<keyword evidence="2" id="KW-1185">Reference proteome</keyword>
<protein>
    <recommendedName>
        <fullName evidence="3">DUF1177 domain-containing protein</fullName>
    </recommendedName>
</protein>
<dbReference type="Proteomes" id="UP000301309">
    <property type="component" value="Unassembled WGS sequence"/>
</dbReference>